<evidence type="ECO:0000313" key="4">
    <source>
        <dbReference type="EMBL" id="GIH44571.1"/>
    </source>
</evidence>
<dbReference type="InterPro" id="IPR009288">
    <property type="entry name" value="AIG2-like_dom"/>
</dbReference>
<proteinExistence type="predicted"/>
<dbReference type="InterPro" id="IPR013024">
    <property type="entry name" value="GGCT-like"/>
</dbReference>
<reference evidence="4 5" key="1">
    <citation type="submission" date="2021-01" db="EMBL/GenBank/DDBJ databases">
        <title>Whole genome shotgun sequence of Microbispora corallina NBRC 16416.</title>
        <authorList>
            <person name="Komaki H."/>
            <person name="Tamura T."/>
        </authorList>
    </citation>
    <scope>NUCLEOTIDE SEQUENCE [LARGE SCALE GENOMIC DNA]</scope>
    <source>
        <strain evidence="4 5">NBRC 16416</strain>
    </source>
</reference>
<evidence type="ECO:0000256" key="1">
    <source>
        <dbReference type="SAM" id="Coils"/>
    </source>
</evidence>
<feature type="domain" description="Gamma-glutamylcyclotransferase AIG2-like" evidence="3">
    <location>
        <begin position="8"/>
        <end position="115"/>
    </location>
</feature>
<feature type="coiled-coil region" evidence="1">
    <location>
        <begin position="155"/>
        <end position="183"/>
    </location>
</feature>
<keyword evidence="1" id="KW-0175">Coiled coil</keyword>
<comment type="caution">
    <text evidence="4">The sequence shown here is derived from an EMBL/GenBank/DDBJ whole genome shotgun (WGS) entry which is preliminary data.</text>
</comment>
<protein>
    <recommendedName>
        <fullName evidence="3">Gamma-glutamylcyclotransferase AIG2-like domain-containing protein</fullName>
    </recommendedName>
</protein>
<feature type="compositionally biased region" description="Basic and acidic residues" evidence="2">
    <location>
        <begin position="213"/>
        <end position="232"/>
    </location>
</feature>
<dbReference type="CDD" id="cd06661">
    <property type="entry name" value="GGCT_like"/>
    <property type="match status" value="1"/>
</dbReference>
<dbReference type="Gene3D" id="3.10.490.10">
    <property type="entry name" value="Gamma-glutamyl cyclotransferase-like"/>
    <property type="match status" value="1"/>
</dbReference>
<dbReference type="InterPro" id="IPR036568">
    <property type="entry name" value="GGCT-like_sf"/>
</dbReference>
<keyword evidence="5" id="KW-1185">Reference proteome</keyword>
<gene>
    <name evidence="4" type="ORF">Mco01_75710</name>
</gene>
<dbReference type="SUPFAM" id="SSF110857">
    <property type="entry name" value="Gamma-glutamyl cyclotransferase-like"/>
    <property type="match status" value="1"/>
</dbReference>
<dbReference type="RefSeq" id="WP_204061556.1">
    <property type="nucleotide sequence ID" value="NZ_BAAAGP010000054.1"/>
</dbReference>
<name>A0ABQ4GC41_9ACTN</name>
<organism evidence="4 5">
    <name type="scientific">Microbispora corallina</name>
    <dbReference type="NCBI Taxonomy" id="83302"/>
    <lineage>
        <taxon>Bacteria</taxon>
        <taxon>Bacillati</taxon>
        <taxon>Actinomycetota</taxon>
        <taxon>Actinomycetes</taxon>
        <taxon>Streptosporangiales</taxon>
        <taxon>Streptosporangiaceae</taxon>
        <taxon>Microbispora</taxon>
    </lineage>
</organism>
<feature type="region of interest" description="Disordered" evidence="2">
    <location>
        <begin position="213"/>
        <end position="240"/>
    </location>
</feature>
<dbReference type="EMBL" id="BOOC01000063">
    <property type="protein sequence ID" value="GIH44571.1"/>
    <property type="molecule type" value="Genomic_DNA"/>
</dbReference>
<sequence length="240" mass="26318">MADYPVVLFSYGTLRQRDVQLSVFGREVIGTPDALPGYRLSMVEITDPHVVAVSGATHHPILQATGRADDVVEGTALRLSEDELAAADEYEVDDYRRVLVPLASGLQGWVYAADLSRPGNPASSNTGSLPGFAASASSAFGAGLAFPLPGTLALRKEAEDSRAAALEARTEAEARRIVEAMNEKIRESRGRPLTGPPAFQRLIDVEDVAREWRSRHPVAQDDRPEPPRETRSFFRRLRRR</sequence>
<evidence type="ECO:0000256" key="2">
    <source>
        <dbReference type="SAM" id="MobiDB-lite"/>
    </source>
</evidence>
<evidence type="ECO:0000313" key="5">
    <source>
        <dbReference type="Proteomes" id="UP000603904"/>
    </source>
</evidence>
<accession>A0ABQ4GC41</accession>
<dbReference type="Pfam" id="PF06094">
    <property type="entry name" value="GGACT"/>
    <property type="match status" value="1"/>
</dbReference>
<evidence type="ECO:0000259" key="3">
    <source>
        <dbReference type="Pfam" id="PF06094"/>
    </source>
</evidence>
<dbReference type="Proteomes" id="UP000603904">
    <property type="component" value="Unassembled WGS sequence"/>
</dbReference>